<organism evidence="2 3">
    <name type="scientific">Pseudomonas putida (strain GB-1)</name>
    <dbReference type="NCBI Taxonomy" id="76869"/>
    <lineage>
        <taxon>Bacteria</taxon>
        <taxon>Pseudomonadati</taxon>
        <taxon>Pseudomonadota</taxon>
        <taxon>Gammaproteobacteria</taxon>
        <taxon>Pseudomonadales</taxon>
        <taxon>Pseudomonadaceae</taxon>
        <taxon>Pseudomonas</taxon>
    </lineage>
</organism>
<protein>
    <submittedName>
        <fullName evidence="2">Uncharacterized protein</fullName>
    </submittedName>
</protein>
<sequence length="146" mass="14961">MKNVIAKERGFYGGKIQEPGDPFIITEEKHLGTWMEPQGWTPSASAKPVASTNTGSQGGGAPQPAFTVKHNGGGRHIVIDASGKKVGDFVGANKEEAQAEADRLIAGGDPYVKPDDTTSTNTGSQGGGAPGADGENPDDDDEGPDA</sequence>
<feature type="compositionally biased region" description="Polar residues" evidence="1">
    <location>
        <begin position="40"/>
        <end position="55"/>
    </location>
</feature>
<dbReference type="HOGENOM" id="CLU_1775821_0_0_6"/>
<feature type="region of interest" description="Disordered" evidence="1">
    <location>
        <begin position="35"/>
        <end position="73"/>
    </location>
</feature>
<dbReference type="KEGG" id="ppg:PputGB1_1753"/>
<dbReference type="EMBL" id="CP000926">
    <property type="protein sequence ID" value="ABY97656.1"/>
    <property type="molecule type" value="Genomic_DNA"/>
</dbReference>
<feature type="compositionally biased region" description="Acidic residues" evidence="1">
    <location>
        <begin position="135"/>
        <end position="146"/>
    </location>
</feature>
<dbReference type="Proteomes" id="UP000002157">
    <property type="component" value="Chromosome"/>
</dbReference>
<name>B0KHF1_PSEPG</name>
<accession>B0KHF1</accession>
<feature type="region of interest" description="Disordered" evidence="1">
    <location>
        <begin position="100"/>
        <end position="146"/>
    </location>
</feature>
<proteinExistence type="predicted"/>
<dbReference type="RefSeq" id="WP_012271415.1">
    <property type="nucleotide sequence ID" value="NC_010322.1"/>
</dbReference>
<gene>
    <name evidence="2" type="ordered locus">PputGB1_1753</name>
</gene>
<evidence type="ECO:0000313" key="3">
    <source>
        <dbReference type="Proteomes" id="UP000002157"/>
    </source>
</evidence>
<evidence type="ECO:0000313" key="2">
    <source>
        <dbReference type="EMBL" id="ABY97656.1"/>
    </source>
</evidence>
<dbReference type="AlphaFoldDB" id="B0KHF1"/>
<evidence type="ECO:0000256" key="1">
    <source>
        <dbReference type="SAM" id="MobiDB-lite"/>
    </source>
</evidence>
<reference evidence="2 3" key="1">
    <citation type="submission" date="2008-01" db="EMBL/GenBank/DDBJ databases">
        <title>Complete sequence of Pseudomonas putida GB-1.</title>
        <authorList>
            <consortium name="US DOE Joint Genome Institute"/>
            <person name="Copeland A."/>
            <person name="Lucas S."/>
            <person name="Lapidus A."/>
            <person name="Barry K."/>
            <person name="Glavina del Rio T."/>
            <person name="Dalin E."/>
            <person name="Tice H."/>
            <person name="Pitluck S."/>
            <person name="Bruce D."/>
            <person name="Goodwin L."/>
            <person name="Chertkov O."/>
            <person name="Brettin T."/>
            <person name="Detter J.C."/>
            <person name="Han C."/>
            <person name="Kuske C.R."/>
            <person name="Schmutz J."/>
            <person name="Larimer F."/>
            <person name="Land M."/>
            <person name="Hauser L."/>
            <person name="Kyrpides N."/>
            <person name="Kim E."/>
            <person name="McCarthy J.K."/>
            <person name="Richardson P."/>
        </authorList>
    </citation>
    <scope>NUCLEOTIDE SEQUENCE [LARGE SCALE GENOMIC DNA]</scope>
    <source>
        <strain evidence="2 3">GB-1</strain>
    </source>
</reference>